<keyword evidence="6" id="KW-0325">Glycoprotein</keyword>
<proteinExistence type="inferred from homology"/>
<dbReference type="InterPro" id="IPR001117">
    <property type="entry name" value="Cu-oxidase_2nd"/>
</dbReference>
<dbReference type="GO" id="GO:0016491">
    <property type="term" value="F:oxidoreductase activity"/>
    <property type="evidence" value="ECO:0007669"/>
    <property type="project" value="UniProtKB-KW"/>
</dbReference>
<dbReference type="InterPro" id="IPR017762">
    <property type="entry name" value="Multicopper_oxidase_fun"/>
</dbReference>
<dbReference type="Gene3D" id="2.60.40.420">
    <property type="entry name" value="Cupredoxins - blue copper proteins"/>
    <property type="match status" value="3"/>
</dbReference>
<dbReference type="InterPro" id="IPR045087">
    <property type="entry name" value="Cu-oxidase_fam"/>
</dbReference>
<keyword evidence="4" id="KW-0560">Oxidoreductase</keyword>
<comment type="caution">
    <text evidence="11">The sequence shown here is derived from an EMBL/GenBank/DDBJ whole genome shotgun (WGS) entry which is preliminary data.</text>
</comment>
<sequence length="614" mass="68105">MRFIQEFVPAITALAAALVGGASAVTHGEKFAPDAVLRVTEVERKQSCVPAKEILVVNGTSPGPALTFTEGDTVWIRVHNDIPHQNLTMHWHGLTMGTAPFSDGTPQAAQWPIPPGHFFDYELHVPIGMAGTYFYHSHVGFQAISATGPLIIEDLREPPHHYDDERILLIQDVFPHTDEYIEKALLAVPMEYERAQEMVLINGKGGGLTSPGTNCNSSLAVINVDPGKTYRMRLIGGTALSFDILAFEGHENLEVIEADGAYTERHNTSFMQVAPGQRFSFLLHTLEKPEKQYYYLQVESREFGGLTRSYAVLNYGAEEATGDSPAVYPPETPPITLPETDSYWLEYSLRPYNNSAHPLASMSAQNFPRADEVTRRVNITSHLSIPNGGLLYKLNGYTWNEGLIHEPYLVSLYKDGGSNWPSMERAIQNDGLDPVTYAFPARMGEVLEIVVQGTGSEGNGTETHPWHAHGAHYWDLGSGPGVYDREANEAKWKSSGGHPIKRDTTNLYKYTGMAPNGTLSAWRAWRIKIDHPGVWMIHCHLLPHMVWGMNTAWVMGNQSEVLGLIDRPGVEGYLAYGGSVVGNETHPPDVIEFFELSDWVSDWRKEQKGDAAPK</sequence>
<dbReference type="EMBL" id="LSBJ02000005">
    <property type="protein sequence ID" value="OAQ65234.1"/>
    <property type="molecule type" value="Genomic_DNA"/>
</dbReference>
<dbReference type="Pfam" id="PF00394">
    <property type="entry name" value="Cu-oxidase"/>
    <property type="match status" value="1"/>
</dbReference>
<dbReference type="Proteomes" id="UP000078397">
    <property type="component" value="Unassembled WGS sequence"/>
</dbReference>
<dbReference type="RefSeq" id="XP_018142548.1">
    <property type="nucleotide sequence ID" value="XM_018285421.1"/>
</dbReference>
<keyword evidence="12" id="KW-1185">Reference proteome</keyword>
<dbReference type="InterPro" id="IPR035666">
    <property type="entry name" value="MCO_CuRO_3"/>
</dbReference>
<evidence type="ECO:0000256" key="1">
    <source>
        <dbReference type="ARBA" id="ARBA00010609"/>
    </source>
</evidence>
<dbReference type="InterPro" id="IPR033138">
    <property type="entry name" value="Cu_oxidase_CS"/>
</dbReference>
<dbReference type="GeneID" id="28849415"/>
<dbReference type="Pfam" id="PF07732">
    <property type="entry name" value="Cu-oxidase_3"/>
    <property type="match status" value="1"/>
</dbReference>
<evidence type="ECO:0000259" key="8">
    <source>
        <dbReference type="Pfam" id="PF00394"/>
    </source>
</evidence>
<dbReference type="NCBIfam" id="TIGR03390">
    <property type="entry name" value="ascorbOXfungal"/>
    <property type="match status" value="1"/>
</dbReference>
<dbReference type="Pfam" id="PF07731">
    <property type="entry name" value="Cu-oxidase_2"/>
    <property type="match status" value="1"/>
</dbReference>
<name>A0A179FI56_METCM</name>
<protein>
    <submittedName>
        <fullName evidence="11">Cupredoxin</fullName>
    </submittedName>
</protein>
<feature type="domain" description="Plastocyanin-like" evidence="8">
    <location>
        <begin position="165"/>
        <end position="316"/>
    </location>
</feature>
<dbReference type="SUPFAM" id="SSF49503">
    <property type="entry name" value="Cupredoxins"/>
    <property type="match status" value="3"/>
</dbReference>
<organism evidence="11 12">
    <name type="scientific">Pochonia chlamydosporia 170</name>
    <dbReference type="NCBI Taxonomy" id="1380566"/>
    <lineage>
        <taxon>Eukaryota</taxon>
        <taxon>Fungi</taxon>
        <taxon>Dikarya</taxon>
        <taxon>Ascomycota</taxon>
        <taxon>Pezizomycotina</taxon>
        <taxon>Sordariomycetes</taxon>
        <taxon>Hypocreomycetidae</taxon>
        <taxon>Hypocreales</taxon>
        <taxon>Clavicipitaceae</taxon>
        <taxon>Pochonia</taxon>
    </lineage>
</organism>
<reference evidence="11 12" key="1">
    <citation type="journal article" date="2016" name="PLoS Pathog.">
        <title>Biosynthesis of antibiotic leucinostatins in bio-control fungus Purpureocillium lilacinum and their inhibition on phytophthora revealed by genome mining.</title>
        <authorList>
            <person name="Wang G."/>
            <person name="Liu Z."/>
            <person name="Lin R."/>
            <person name="Li E."/>
            <person name="Mao Z."/>
            <person name="Ling J."/>
            <person name="Yang Y."/>
            <person name="Yin W.B."/>
            <person name="Xie B."/>
        </authorList>
    </citation>
    <scope>NUCLEOTIDE SEQUENCE [LARGE SCALE GENOMIC DNA]</scope>
    <source>
        <strain evidence="11">170</strain>
    </source>
</reference>
<dbReference type="PROSITE" id="PS00080">
    <property type="entry name" value="MULTICOPPER_OXIDASE2"/>
    <property type="match status" value="1"/>
</dbReference>
<comment type="similarity">
    <text evidence="1">Belongs to the multicopper oxidase family.</text>
</comment>
<keyword evidence="2" id="KW-0479">Metal-binding</keyword>
<evidence type="ECO:0000313" key="12">
    <source>
        <dbReference type="Proteomes" id="UP000078397"/>
    </source>
</evidence>
<dbReference type="CDD" id="cd13895">
    <property type="entry name" value="CuRO_3_AAO_like_2"/>
    <property type="match status" value="1"/>
</dbReference>
<evidence type="ECO:0000313" key="11">
    <source>
        <dbReference type="EMBL" id="OAQ65234.1"/>
    </source>
</evidence>
<dbReference type="PROSITE" id="PS00079">
    <property type="entry name" value="MULTICOPPER_OXIDASE1"/>
    <property type="match status" value="1"/>
</dbReference>
<dbReference type="InterPro" id="IPR002355">
    <property type="entry name" value="Cu_oxidase_Cu_BS"/>
</dbReference>
<keyword evidence="5" id="KW-0186">Copper</keyword>
<feature type="signal peptide" evidence="7">
    <location>
        <begin position="1"/>
        <end position="24"/>
    </location>
</feature>
<dbReference type="KEGG" id="pchm:VFPPC_06379"/>
<evidence type="ECO:0000256" key="7">
    <source>
        <dbReference type="SAM" id="SignalP"/>
    </source>
</evidence>
<feature type="domain" description="Plastocyanin-like" evidence="9">
    <location>
        <begin position="429"/>
        <end position="557"/>
    </location>
</feature>
<evidence type="ECO:0000256" key="2">
    <source>
        <dbReference type="ARBA" id="ARBA00022723"/>
    </source>
</evidence>
<gene>
    <name evidence="11" type="ORF">VFPPC_06379</name>
</gene>
<dbReference type="InterPro" id="IPR008972">
    <property type="entry name" value="Cupredoxin"/>
</dbReference>
<dbReference type="STRING" id="1380566.A0A179FI56"/>
<dbReference type="InterPro" id="IPR011707">
    <property type="entry name" value="Cu-oxidase-like_N"/>
</dbReference>
<evidence type="ECO:0000256" key="5">
    <source>
        <dbReference type="ARBA" id="ARBA00023008"/>
    </source>
</evidence>
<accession>A0A179FI56</accession>
<evidence type="ECO:0000259" key="9">
    <source>
        <dbReference type="Pfam" id="PF07731"/>
    </source>
</evidence>
<feature type="chain" id="PRO_5008101757" evidence="7">
    <location>
        <begin position="25"/>
        <end position="614"/>
    </location>
</feature>
<evidence type="ECO:0000259" key="10">
    <source>
        <dbReference type="Pfam" id="PF07732"/>
    </source>
</evidence>
<dbReference type="AlphaFoldDB" id="A0A179FI56"/>
<evidence type="ECO:0000256" key="4">
    <source>
        <dbReference type="ARBA" id="ARBA00023002"/>
    </source>
</evidence>
<dbReference type="InterPro" id="IPR011706">
    <property type="entry name" value="Cu-oxidase_C"/>
</dbReference>
<dbReference type="PANTHER" id="PTHR11709">
    <property type="entry name" value="MULTI-COPPER OXIDASE"/>
    <property type="match status" value="1"/>
</dbReference>
<dbReference type="GO" id="GO:0005507">
    <property type="term" value="F:copper ion binding"/>
    <property type="evidence" value="ECO:0007669"/>
    <property type="project" value="InterPro"/>
</dbReference>
<dbReference type="PANTHER" id="PTHR11709:SF394">
    <property type="entry name" value="FI03373P-RELATED"/>
    <property type="match status" value="1"/>
</dbReference>
<feature type="domain" description="Plastocyanin-like" evidence="10">
    <location>
        <begin position="39"/>
        <end position="154"/>
    </location>
</feature>
<keyword evidence="3 7" id="KW-0732">Signal</keyword>
<dbReference type="OrthoDB" id="2121828at2759"/>
<evidence type="ECO:0000256" key="6">
    <source>
        <dbReference type="ARBA" id="ARBA00023180"/>
    </source>
</evidence>
<evidence type="ECO:0000256" key="3">
    <source>
        <dbReference type="ARBA" id="ARBA00022729"/>
    </source>
</evidence>